<dbReference type="InterPro" id="IPR034154">
    <property type="entry name" value="TOPRIM_DnaG/twinkle"/>
</dbReference>
<dbReference type="CDD" id="cd01029">
    <property type="entry name" value="TOPRIM_primases"/>
    <property type="match status" value="1"/>
</dbReference>
<proteinExistence type="predicted"/>
<protein>
    <submittedName>
        <fullName evidence="1">Bifunctional DNA primase/helicase</fullName>
    </submittedName>
</protein>
<dbReference type="Gene3D" id="3.40.1360.10">
    <property type="match status" value="1"/>
</dbReference>
<dbReference type="InterPro" id="IPR027417">
    <property type="entry name" value="P-loop_NTPase"/>
</dbReference>
<gene>
    <name evidence="1" type="ORF">D7N80_03945</name>
</gene>
<dbReference type="EMBL" id="RVVJ01000003">
    <property type="protein sequence ID" value="MML52461.1"/>
    <property type="molecule type" value="Genomic_DNA"/>
</dbReference>
<evidence type="ECO:0000313" key="1">
    <source>
        <dbReference type="EMBL" id="MML52461.1"/>
    </source>
</evidence>
<dbReference type="SUPFAM" id="SSF52540">
    <property type="entry name" value="P-loop containing nucleoside triphosphate hydrolases"/>
    <property type="match status" value="1"/>
</dbReference>
<reference evidence="1" key="1">
    <citation type="submission" date="2018-09" db="EMBL/GenBank/DDBJ databases">
        <authorList>
            <person name="Ashton P.M."/>
            <person name="Dallman T."/>
            <person name="Nair S."/>
            <person name="De Pinna E."/>
            <person name="Peters T."/>
            <person name="Grant K."/>
        </authorList>
    </citation>
    <scope>NUCLEOTIDE SEQUENCE [LARGE SCALE GENOMIC DNA]</scope>
    <source>
        <strain evidence="1">598938</strain>
    </source>
</reference>
<name>A0A3R1AN08_SALET</name>
<organism evidence="1">
    <name type="scientific">Salmonella enterica I</name>
    <dbReference type="NCBI Taxonomy" id="59201"/>
    <lineage>
        <taxon>Bacteria</taxon>
        <taxon>Pseudomonadati</taxon>
        <taxon>Pseudomonadota</taxon>
        <taxon>Gammaproteobacteria</taxon>
        <taxon>Enterobacterales</taxon>
        <taxon>Enterobacteriaceae</taxon>
        <taxon>Salmonella</taxon>
    </lineage>
</organism>
<accession>A0A3R1AN08</accession>
<comment type="caution">
    <text evidence="1">The sequence shown here is derived from an EMBL/GenBank/DDBJ whole genome shotgun (WGS) entry which is preliminary data.</text>
</comment>
<sequence length="897" mass="101664">MKSNISAEIVKRLIRDYKFKEQKGYLRCGVCPECGRKELFTSIENPYVVRCGRENKCGASLITKELYHDLFDSWSDRYISTKSEPYAAADAYLRECRNIDTGKLKGCFTQERYTSKDGEQSATVRFTLADGVWWERIIDRPERFDRKANFGGSYKGLWWVYPGLDLSKVKELWITEGIFDAISLNQNGIAAVSVMSAVNYPEKALQELAAACGKKPRPGIVWALDNGCAGEGYARKHAERAAKEGWKTGAALPSANGGKRDWNDLHIAGKLQEWDIKKYRYNGALLLAKSATSKALIMHQHTGRTEFHFSHENRLYWFKLDFDRYAKAMNRIESDSKRKNTSEEDLKMEAIRESGAIKDIANCLPVPLYFMRSDMTDDSYYYFEVRSPDNALPVKGEFTAAQISSASEFKKRLLHVHKGGMFTGNTAQLDAILKNVLPNIKEVKTQNFIGYNKEWGAWVFNKLAVCGGKFYEINKEDYFEVDGMNIKTLSHSPEINISTDENLYNPAWVDDVWSAFGVNGYIILAFWMGALFAEQLRQKYKSYPFLEVVGEPGTGKTTLIDLMWRLCGRENYEGFDPSKATLAARSRNFSQVSNLPVVLIEGDRIQDTQKQRGFDFDELKPLYNGTGLRATGLKTNNNDTNEPPFKGAIVIAQNATVTASDAVTERIVHVMTDKRNQNAVTREAAERLERMPVDQVSGFLLRVTCREAEIMDAFDELYENARRQLESRPDVKHIRIAKNHAQMIALVSLLPLVVDVPEERIAQTCDRLAEMAAERVRLLRDDSPIVAEFWEKFDYLDSLERFGVNHYGRGNNKGLIAVSFPHLESVGARHNVRLNITRELIDAVRAGKVRKCISGKIDTVRSAISREENKGRGGVQDKAPETVKCWIFQADSTKPGE</sequence>
<dbReference type="Pfam" id="PF13155">
    <property type="entry name" value="Toprim_2"/>
    <property type="match status" value="1"/>
</dbReference>
<dbReference type="Proteomes" id="UP000885348">
    <property type="component" value="Unassembled WGS sequence"/>
</dbReference>
<dbReference type="AlphaFoldDB" id="A0A3R1AN08"/>